<sequence>MSMASGTPSLGAAQAAKLLMEQQNAIAMLNAAQRGGDQKMALPQSSLSTVMEQQEQANMLSALNAARLAEGGGGSGVHQQRPGDASSASNSSPALSAQHNALAAFRAAQASNQSGGDSGDLSTNAPQNVASSNGNNGSNQLPALKILQLLEEHDRLEQQVKNQLALQNHIDRLRLENELKRQLLQDEVGNHDGQNRNSGQMMQQHMQTDMNIDQARILQEEVQRRARLQSEVQRALLNNMNAPNNSGGHPSNSGNQNQFMPP</sequence>
<feature type="region of interest" description="Disordered" evidence="1">
    <location>
        <begin position="70"/>
        <end position="140"/>
    </location>
</feature>
<feature type="compositionally biased region" description="Polar residues" evidence="1">
    <location>
        <begin position="109"/>
        <end position="130"/>
    </location>
</feature>
<dbReference type="EMBL" id="HBIO01010501">
    <property type="protein sequence ID" value="CAE0463310.1"/>
    <property type="molecule type" value="Transcribed_RNA"/>
</dbReference>
<proteinExistence type="predicted"/>
<feature type="compositionally biased region" description="Low complexity" evidence="1">
    <location>
        <begin position="241"/>
        <end position="262"/>
    </location>
</feature>
<reference evidence="2" key="1">
    <citation type="submission" date="2021-01" db="EMBL/GenBank/DDBJ databases">
        <authorList>
            <person name="Corre E."/>
            <person name="Pelletier E."/>
            <person name="Niang G."/>
            <person name="Scheremetjew M."/>
            <person name="Finn R."/>
            <person name="Kale V."/>
            <person name="Holt S."/>
            <person name="Cochrane G."/>
            <person name="Meng A."/>
            <person name="Brown T."/>
            <person name="Cohen L."/>
        </authorList>
    </citation>
    <scope>NUCLEOTIDE SEQUENCE</scope>
    <source>
        <strain evidence="2">MM31A-1</strain>
    </source>
</reference>
<feature type="region of interest" description="Disordered" evidence="1">
    <location>
        <begin position="239"/>
        <end position="262"/>
    </location>
</feature>
<dbReference type="AlphaFoldDB" id="A0A7S3Q2J5"/>
<organism evidence="2">
    <name type="scientific">Chaetoceros debilis</name>
    <dbReference type="NCBI Taxonomy" id="122233"/>
    <lineage>
        <taxon>Eukaryota</taxon>
        <taxon>Sar</taxon>
        <taxon>Stramenopiles</taxon>
        <taxon>Ochrophyta</taxon>
        <taxon>Bacillariophyta</taxon>
        <taxon>Coscinodiscophyceae</taxon>
        <taxon>Chaetocerotophycidae</taxon>
        <taxon>Chaetocerotales</taxon>
        <taxon>Chaetocerotaceae</taxon>
        <taxon>Chaetoceros</taxon>
    </lineage>
</organism>
<evidence type="ECO:0000256" key="1">
    <source>
        <dbReference type="SAM" id="MobiDB-lite"/>
    </source>
</evidence>
<accession>A0A7S3Q2J5</accession>
<feature type="compositionally biased region" description="Low complexity" evidence="1">
    <location>
        <begin position="85"/>
        <end position="97"/>
    </location>
</feature>
<protein>
    <submittedName>
        <fullName evidence="2">Uncharacterized protein</fullName>
    </submittedName>
</protein>
<name>A0A7S3Q2J5_9STRA</name>
<gene>
    <name evidence="2" type="ORF">CDEB00056_LOCUS8151</name>
</gene>
<evidence type="ECO:0000313" key="2">
    <source>
        <dbReference type="EMBL" id="CAE0463310.1"/>
    </source>
</evidence>